<dbReference type="InterPro" id="IPR004113">
    <property type="entry name" value="FAD-bd_oxidored_4_C"/>
</dbReference>
<feature type="domain" description="FAD-binding PCMH-type" evidence="6">
    <location>
        <begin position="37"/>
        <end position="216"/>
    </location>
</feature>
<accession>A0ABU8BNU3</accession>
<dbReference type="InterPro" id="IPR053714">
    <property type="entry name" value="Iso_Racemase_Enz_sf"/>
</dbReference>
<comment type="similarity">
    <text evidence="5">Belongs to the HyuE racemase family.</text>
</comment>
<dbReference type="InterPro" id="IPR016166">
    <property type="entry name" value="FAD-bd_PCMH"/>
</dbReference>
<dbReference type="PROSITE" id="PS51387">
    <property type="entry name" value="FAD_PCMH"/>
    <property type="match status" value="1"/>
</dbReference>
<comment type="cofactor">
    <cofactor evidence="1">
        <name>FAD</name>
        <dbReference type="ChEBI" id="CHEBI:57692"/>
    </cofactor>
</comment>
<dbReference type="InterPro" id="IPR016169">
    <property type="entry name" value="FAD-bd_PCMH_sub2"/>
</dbReference>
<keyword evidence="3" id="KW-0274">FAD</keyword>
<keyword evidence="4" id="KW-0560">Oxidoreductase</keyword>
<dbReference type="Pfam" id="PF01565">
    <property type="entry name" value="FAD_binding_4"/>
    <property type="match status" value="1"/>
</dbReference>
<reference evidence="7 8" key="1">
    <citation type="submission" date="2024-02" db="EMBL/GenBank/DDBJ databases">
        <title>Adaptive strategies in a cosmopolitan and abundant soil bacterium.</title>
        <authorList>
            <person name="Carini P."/>
        </authorList>
    </citation>
    <scope>NUCLEOTIDE SEQUENCE [LARGE SCALE GENOMIC DNA]</scope>
    <source>
        <strain evidence="7 8">AZCC 1608</strain>
    </source>
</reference>
<dbReference type="PANTHER" id="PTHR43716">
    <property type="entry name" value="D-2-HYDROXYGLUTARATE DEHYDROGENASE, MITOCHONDRIAL"/>
    <property type="match status" value="1"/>
</dbReference>
<dbReference type="Pfam" id="PF01177">
    <property type="entry name" value="Asp_Glu_race"/>
    <property type="match status" value="1"/>
</dbReference>
<comment type="caution">
    <text evidence="7">The sequence shown here is derived from an EMBL/GenBank/DDBJ whole genome shotgun (WGS) entry which is preliminary data.</text>
</comment>
<proteinExistence type="inferred from homology"/>
<dbReference type="InterPro" id="IPR015942">
    <property type="entry name" value="Asp/Glu/hydantoin_racemase"/>
</dbReference>
<dbReference type="Proteomes" id="UP001364224">
    <property type="component" value="Unassembled WGS sequence"/>
</dbReference>
<evidence type="ECO:0000256" key="5">
    <source>
        <dbReference type="ARBA" id="ARBA00038414"/>
    </source>
</evidence>
<evidence type="ECO:0000313" key="7">
    <source>
        <dbReference type="EMBL" id="MEH2560236.1"/>
    </source>
</evidence>
<dbReference type="InterPro" id="IPR016164">
    <property type="entry name" value="FAD-linked_Oxase-like_C"/>
</dbReference>
<organism evidence="7 8">
    <name type="scientific">Bradyrhizobium algeriense</name>
    <dbReference type="NCBI Taxonomy" id="634784"/>
    <lineage>
        <taxon>Bacteria</taxon>
        <taxon>Pseudomonadati</taxon>
        <taxon>Pseudomonadota</taxon>
        <taxon>Alphaproteobacteria</taxon>
        <taxon>Hyphomicrobiales</taxon>
        <taxon>Nitrobacteraceae</taxon>
        <taxon>Bradyrhizobium</taxon>
    </lineage>
</organism>
<evidence type="ECO:0000259" key="6">
    <source>
        <dbReference type="PROSITE" id="PS51387"/>
    </source>
</evidence>
<dbReference type="Pfam" id="PF02913">
    <property type="entry name" value="FAD-oxidase_C"/>
    <property type="match status" value="1"/>
</dbReference>
<dbReference type="InterPro" id="IPR051264">
    <property type="entry name" value="FAD-oxidored/transferase_4"/>
</dbReference>
<evidence type="ECO:0000256" key="1">
    <source>
        <dbReference type="ARBA" id="ARBA00001974"/>
    </source>
</evidence>
<dbReference type="Gene3D" id="3.30.70.2740">
    <property type="match status" value="1"/>
</dbReference>
<dbReference type="InterPro" id="IPR036318">
    <property type="entry name" value="FAD-bd_PCMH-like_sf"/>
</dbReference>
<evidence type="ECO:0000256" key="4">
    <source>
        <dbReference type="ARBA" id="ARBA00023002"/>
    </source>
</evidence>
<dbReference type="Gene3D" id="3.30.70.2190">
    <property type="match status" value="1"/>
</dbReference>
<dbReference type="PANTHER" id="PTHR43716:SF1">
    <property type="entry name" value="D-2-HYDROXYGLUTARATE DEHYDROGENASE, MITOCHONDRIAL"/>
    <property type="match status" value="1"/>
</dbReference>
<protein>
    <submittedName>
        <fullName evidence="7">FAD/FMN-containing dehydrogenase/Asp/Glu/hydantoin racemase</fullName>
    </submittedName>
</protein>
<keyword evidence="2" id="KW-0285">Flavoprotein</keyword>
<dbReference type="Gene3D" id="3.40.50.12500">
    <property type="match status" value="1"/>
</dbReference>
<evidence type="ECO:0000313" key="8">
    <source>
        <dbReference type="Proteomes" id="UP001364224"/>
    </source>
</evidence>
<dbReference type="Gene3D" id="3.30.465.10">
    <property type="match status" value="1"/>
</dbReference>
<evidence type="ECO:0000256" key="2">
    <source>
        <dbReference type="ARBA" id="ARBA00022630"/>
    </source>
</evidence>
<keyword evidence="8" id="KW-1185">Reference proteome</keyword>
<evidence type="ECO:0000256" key="3">
    <source>
        <dbReference type="ARBA" id="ARBA00022827"/>
    </source>
</evidence>
<dbReference type="EMBL" id="JAZHRV010000001">
    <property type="protein sequence ID" value="MEH2560236.1"/>
    <property type="molecule type" value="Genomic_DNA"/>
</dbReference>
<name>A0ABU8BNU3_9BRAD</name>
<dbReference type="SUPFAM" id="SSF55103">
    <property type="entry name" value="FAD-linked oxidases, C-terminal domain"/>
    <property type="match status" value="1"/>
</dbReference>
<sequence>MSSAKAIDALVQALGNDLVATGLGIPDRRYGDWSGVPYSVPLALLRPRNTEQLARMLHICNEFGQPVVPQGGLTGLAGGACCGSSEVAVSLERMNAIEEIDAVSGNLTAQAGCTLHAVQEAAEAAGFLFALDLGARGTCTIGGSLSTNAGGNRVIRYGTMRDQLLSIEAVLADGSVVGGLHKMVKNNTGYDMRHLLAGAEGTLGIVTRVVLKLHPQPKSVSTAWCGLPSYDAATILLQRAKAELPGGVLAFEVMWPSYLDFMLDKVKGLRAPLSGRHAMNVLMETAGVDATGHPAEFDEFLGRMLVEGVLEDATVARSTSDARALWAVRDATAEFPILLPGMAAFDVSFAISDIGRAALECETLLRQRWPQCTALVFGHLGDGNLHVIAHLADGAAAETRAIEEIVYDLVRRYRGAVSAEHGIGILKRKVLGHTRSPAELAANARDQTSAGPQGHPQSWQGSLSPVSFLFVAKEPIMTATGKKFRIWAQGATDKTGHQAYLEQLLPYMQACIDPDFEIEFHTTTPSVTTVHALSEFRFSREVIRGAIRAEREGYDVFFMNHFQDVGLYEARASVDIPVLGLGESTLLHACTLGRKLGLLAINPAFIPIHTDQVQRYGLQQRVAGIRAIDASMSDYMEAFASSARKTELEVMFIREARKLLDAGADVIVPTGGIPMMLFGNARGANVDGAPVVNGVTVVIKAAEMAVKLRRLGGMGVSRVPQSGFAMPDAKTLDEFLNHG</sequence>
<dbReference type="InterPro" id="IPR006094">
    <property type="entry name" value="Oxid_FAD_bind_N"/>
</dbReference>
<gene>
    <name evidence="7" type="ORF">V1286_007765</name>
</gene>
<dbReference type="SUPFAM" id="SSF56176">
    <property type="entry name" value="FAD-binding/transporter-associated domain-like"/>
    <property type="match status" value="1"/>
</dbReference>